<keyword evidence="4" id="KW-0238">DNA-binding</keyword>
<reference evidence="8" key="1">
    <citation type="journal article" date="2015" name="Genome Announc.">
        <title>Complete Genome Sequence of the Bacteriochlorophyll b-Producing Photosynthetic Bacterium Blastochloris viridis.</title>
        <authorList>
            <person name="Tsukatani Y."/>
            <person name="Hirose Y."/>
            <person name="Harada J."/>
            <person name="Misawa N."/>
            <person name="Mori K."/>
            <person name="Inoue K."/>
            <person name="Tamiaki H."/>
        </authorList>
    </citation>
    <scope>NUCLEOTIDE SEQUENCE [LARGE SCALE GENOMIC DNA]</scope>
    <source>
        <strain evidence="8">DSM 133</strain>
    </source>
</reference>
<dbReference type="Gene3D" id="1.10.10.10">
    <property type="entry name" value="Winged helix-like DNA-binding domain superfamily/Winged helix DNA-binding domain"/>
    <property type="match status" value="1"/>
</dbReference>
<dbReference type="GO" id="GO:0003677">
    <property type="term" value="F:DNA binding"/>
    <property type="evidence" value="ECO:0007669"/>
    <property type="project" value="UniProtKB-KW"/>
</dbReference>
<feature type="domain" description="RNA polymerase sigma-70 region 4" evidence="7">
    <location>
        <begin position="128"/>
        <end position="176"/>
    </location>
</feature>
<evidence type="ECO:0000256" key="1">
    <source>
        <dbReference type="ARBA" id="ARBA00010641"/>
    </source>
</evidence>
<evidence type="ECO:0000259" key="7">
    <source>
        <dbReference type="Pfam" id="PF04545"/>
    </source>
</evidence>
<evidence type="ECO:0000313" key="8">
    <source>
        <dbReference type="EMBL" id="BAR99043.1"/>
    </source>
</evidence>
<dbReference type="GO" id="GO:0006352">
    <property type="term" value="P:DNA-templated transcription initiation"/>
    <property type="evidence" value="ECO:0007669"/>
    <property type="project" value="InterPro"/>
</dbReference>
<evidence type="ECO:0000256" key="5">
    <source>
        <dbReference type="ARBA" id="ARBA00023163"/>
    </source>
</evidence>
<evidence type="ECO:0000259" key="6">
    <source>
        <dbReference type="Pfam" id="PF04542"/>
    </source>
</evidence>
<sequence>MTLQDEWADLIAAVAERRDRSAFTRLFDHFAPRINGYLLRLGADSALADELTQEVMVTLWRKAEQFDRSKSSVGTWLYRIARNRRIDMLRRDRSEPLDTDEAELVPSDDTAADDALDSMQREDRVRAAMKTLPPEQLALIRLAFFENLSHSDIADKLRLPLGTVKSRIRLAFTRLRRQLEAGGVDAAV</sequence>
<dbReference type="InterPro" id="IPR013324">
    <property type="entry name" value="RNA_pol_sigma_r3/r4-like"/>
</dbReference>
<evidence type="ECO:0000256" key="2">
    <source>
        <dbReference type="ARBA" id="ARBA00023015"/>
    </source>
</evidence>
<dbReference type="Gene3D" id="1.10.1740.10">
    <property type="match status" value="1"/>
</dbReference>
<dbReference type="CDD" id="cd06171">
    <property type="entry name" value="Sigma70_r4"/>
    <property type="match status" value="1"/>
</dbReference>
<dbReference type="Pfam" id="PF04545">
    <property type="entry name" value="Sigma70_r4"/>
    <property type="match status" value="1"/>
</dbReference>
<dbReference type="NCBIfam" id="TIGR02937">
    <property type="entry name" value="sigma70-ECF"/>
    <property type="match status" value="1"/>
</dbReference>
<dbReference type="InterPro" id="IPR013325">
    <property type="entry name" value="RNA_pol_sigma_r2"/>
</dbReference>
<dbReference type="EMBL" id="AP014854">
    <property type="protein sequence ID" value="BAR99043.1"/>
    <property type="molecule type" value="Genomic_DNA"/>
</dbReference>
<dbReference type="PANTHER" id="PTHR43133">
    <property type="entry name" value="RNA POLYMERASE ECF-TYPE SIGMA FACTO"/>
    <property type="match status" value="1"/>
</dbReference>
<evidence type="ECO:0000256" key="3">
    <source>
        <dbReference type="ARBA" id="ARBA00023082"/>
    </source>
</evidence>
<dbReference type="KEGG" id="bvr:BVIR_3215"/>
<protein>
    <submittedName>
        <fullName evidence="8">RNA polymerase sigma-70 factor</fullName>
    </submittedName>
</protein>
<dbReference type="InterPro" id="IPR039425">
    <property type="entry name" value="RNA_pol_sigma-70-like"/>
</dbReference>
<dbReference type="GO" id="GO:0016987">
    <property type="term" value="F:sigma factor activity"/>
    <property type="evidence" value="ECO:0007669"/>
    <property type="project" value="UniProtKB-KW"/>
</dbReference>
<feature type="domain" description="RNA polymerase sigma-70 region 2" evidence="6">
    <location>
        <begin position="26"/>
        <end position="93"/>
    </location>
</feature>
<dbReference type="InterPro" id="IPR007630">
    <property type="entry name" value="RNA_pol_sigma70_r4"/>
</dbReference>
<dbReference type="SUPFAM" id="SSF88659">
    <property type="entry name" value="Sigma3 and sigma4 domains of RNA polymerase sigma factors"/>
    <property type="match status" value="1"/>
</dbReference>
<accession>A0A182D1K4</accession>
<dbReference type="SUPFAM" id="SSF88946">
    <property type="entry name" value="Sigma2 domain of RNA polymerase sigma factors"/>
    <property type="match status" value="1"/>
</dbReference>
<dbReference type="AlphaFoldDB" id="A0A182D1K4"/>
<keyword evidence="3" id="KW-0731">Sigma factor</keyword>
<proteinExistence type="inferred from homology"/>
<dbReference type="Pfam" id="PF04542">
    <property type="entry name" value="Sigma70_r2"/>
    <property type="match status" value="1"/>
</dbReference>
<keyword evidence="5" id="KW-0804">Transcription</keyword>
<name>A0A182D1K4_BLAVI</name>
<dbReference type="InterPro" id="IPR014284">
    <property type="entry name" value="RNA_pol_sigma-70_dom"/>
</dbReference>
<dbReference type="OrthoDB" id="9784272at2"/>
<keyword evidence="2" id="KW-0805">Transcription regulation</keyword>
<dbReference type="RefSeq" id="WP_055038468.1">
    <property type="nucleotide sequence ID" value="NZ_AP014854.2"/>
</dbReference>
<dbReference type="InterPro" id="IPR036388">
    <property type="entry name" value="WH-like_DNA-bd_sf"/>
</dbReference>
<comment type="similarity">
    <text evidence="1">Belongs to the sigma-70 factor family. ECF subfamily.</text>
</comment>
<evidence type="ECO:0000256" key="4">
    <source>
        <dbReference type="ARBA" id="ARBA00023125"/>
    </source>
</evidence>
<dbReference type="InterPro" id="IPR007627">
    <property type="entry name" value="RNA_pol_sigma70_r2"/>
</dbReference>
<dbReference type="PANTHER" id="PTHR43133:SF62">
    <property type="entry name" value="RNA POLYMERASE SIGMA FACTOR SIGZ"/>
    <property type="match status" value="1"/>
</dbReference>
<gene>
    <name evidence="8" type="ORF">BV133_1450</name>
</gene>
<organism evidence="8">
    <name type="scientific">Blastochloris viridis</name>
    <name type="common">Rhodopseudomonas viridis</name>
    <dbReference type="NCBI Taxonomy" id="1079"/>
    <lineage>
        <taxon>Bacteria</taxon>
        <taxon>Pseudomonadati</taxon>
        <taxon>Pseudomonadota</taxon>
        <taxon>Alphaproteobacteria</taxon>
        <taxon>Hyphomicrobiales</taxon>
        <taxon>Blastochloridaceae</taxon>
        <taxon>Blastochloris</taxon>
    </lineage>
</organism>